<dbReference type="SUPFAM" id="SSF63829">
    <property type="entry name" value="Calcium-dependent phosphotriesterase"/>
    <property type="match status" value="1"/>
</dbReference>
<gene>
    <name evidence="4" type="ORF">GIW81_11610</name>
</gene>
<organism evidence="4 5">
    <name type="scientific">Hyphomicrobium album</name>
    <dbReference type="NCBI Taxonomy" id="2665159"/>
    <lineage>
        <taxon>Bacteria</taxon>
        <taxon>Pseudomonadati</taxon>
        <taxon>Pseudomonadota</taxon>
        <taxon>Alphaproteobacteria</taxon>
        <taxon>Hyphomicrobiales</taxon>
        <taxon>Hyphomicrobiaceae</taxon>
        <taxon>Hyphomicrobium</taxon>
    </lineage>
</organism>
<name>A0A6I3KMK1_9HYPH</name>
<reference evidence="4 5" key="1">
    <citation type="submission" date="2019-11" db="EMBL/GenBank/DDBJ databases">
        <title>Identification of a novel strain.</title>
        <authorList>
            <person name="Xu Q."/>
            <person name="Wang G."/>
        </authorList>
    </citation>
    <scope>NUCLEOTIDE SEQUENCE [LARGE SCALE GENOMIC DNA]</scope>
    <source>
        <strain evidence="5">xq</strain>
    </source>
</reference>
<comment type="caution">
    <text evidence="4">The sequence shown here is derived from an EMBL/GenBank/DDBJ whole genome shotgun (WGS) entry which is preliminary data.</text>
</comment>
<proteinExistence type="predicted"/>
<keyword evidence="1" id="KW-0677">Repeat</keyword>
<evidence type="ECO:0000256" key="1">
    <source>
        <dbReference type="ARBA" id="ARBA00022737"/>
    </source>
</evidence>
<keyword evidence="5" id="KW-1185">Reference proteome</keyword>
<evidence type="ECO:0000256" key="2">
    <source>
        <dbReference type="PROSITE-ProRule" id="PRU00504"/>
    </source>
</evidence>
<evidence type="ECO:0000313" key="4">
    <source>
        <dbReference type="EMBL" id="MTD94977.1"/>
    </source>
</evidence>
<dbReference type="EMBL" id="WMBQ01000001">
    <property type="protein sequence ID" value="MTD94977.1"/>
    <property type="molecule type" value="Genomic_DNA"/>
</dbReference>
<keyword evidence="3" id="KW-0732">Signal</keyword>
<feature type="signal peptide" evidence="3">
    <location>
        <begin position="1"/>
        <end position="22"/>
    </location>
</feature>
<accession>A0A6I3KMK1</accession>
<dbReference type="Proteomes" id="UP000440694">
    <property type="component" value="Unassembled WGS sequence"/>
</dbReference>
<evidence type="ECO:0008006" key="6">
    <source>
        <dbReference type="Google" id="ProtNLM"/>
    </source>
</evidence>
<sequence>MKSVGIAAALVVAGSLFGTAAAQPTVLWETSGLKTPESALPVPAEGFAYVSNVAGKPTDKDGNGFISKVSLADGKIIALEWAKGMDAPKGMALAGGKLYTSDIDKLVEIEPATGKVVAKYEAPGSQFLNDVAADAQGNVYVSDSSASTIWKLTAGKLEKWIDDKALKFPNGLHVAGDKLIVAAWGPPGTSDKAAASPSNLVEVNIADKSIKDLGDGTPVGNLDGIEPDGNDYIVSDWVAGKVFRIAKSGKAELILDLDQGTADIGYVPDQKLLLIPMMMSDKLIAYRVQ</sequence>
<feature type="repeat" description="NHL" evidence="2">
    <location>
        <begin position="129"/>
        <end position="155"/>
    </location>
</feature>
<feature type="chain" id="PRO_5026088389" description="ATP/GTP-binding protein" evidence="3">
    <location>
        <begin position="23"/>
        <end position="289"/>
    </location>
</feature>
<evidence type="ECO:0000256" key="3">
    <source>
        <dbReference type="SAM" id="SignalP"/>
    </source>
</evidence>
<evidence type="ECO:0000313" key="5">
    <source>
        <dbReference type="Proteomes" id="UP000440694"/>
    </source>
</evidence>
<dbReference type="Gene3D" id="2.120.10.30">
    <property type="entry name" value="TolB, C-terminal domain"/>
    <property type="match status" value="1"/>
</dbReference>
<dbReference type="PROSITE" id="PS51125">
    <property type="entry name" value="NHL"/>
    <property type="match status" value="1"/>
</dbReference>
<dbReference type="AlphaFoldDB" id="A0A6I3KMK1"/>
<dbReference type="RefSeq" id="WP_154739333.1">
    <property type="nucleotide sequence ID" value="NZ_WMBQ01000001.1"/>
</dbReference>
<protein>
    <recommendedName>
        <fullName evidence="6">ATP/GTP-binding protein</fullName>
    </recommendedName>
</protein>
<dbReference type="InterPro" id="IPR011042">
    <property type="entry name" value="6-blade_b-propeller_TolB-like"/>
</dbReference>
<dbReference type="InterPro" id="IPR001258">
    <property type="entry name" value="NHL_repeat"/>
</dbReference>